<proteinExistence type="predicted"/>
<evidence type="ECO:0000313" key="1">
    <source>
        <dbReference type="EMBL" id="KKY24415.1"/>
    </source>
</evidence>
<protein>
    <submittedName>
        <fullName evidence="1">Uncharacterized protein</fullName>
    </submittedName>
</protein>
<dbReference type="Proteomes" id="UP000034182">
    <property type="component" value="Unassembled WGS sequence"/>
</dbReference>
<organism evidence="1 2">
    <name type="scientific">Diplodia seriata</name>
    <dbReference type="NCBI Taxonomy" id="420778"/>
    <lineage>
        <taxon>Eukaryota</taxon>
        <taxon>Fungi</taxon>
        <taxon>Dikarya</taxon>
        <taxon>Ascomycota</taxon>
        <taxon>Pezizomycotina</taxon>
        <taxon>Dothideomycetes</taxon>
        <taxon>Dothideomycetes incertae sedis</taxon>
        <taxon>Botryosphaeriales</taxon>
        <taxon>Botryosphaeriaceae</taxon>
        <taxon>Diplodia</taxon>
    </lineage>
</organism>
<reference evidence="1 2" key="2">
    <citation type="submission" date="2015-05" db="EMBL/GenBank/DDBJ databases">
        <title>Distinctive expansion of gene families associated with plant cell wall degradation and secondary metabolism in the genomes of grapevine trunk pathogens.</title>
        <authorList>
            <person name="Lawrence D.P."/>
            <person name="Travadon R."/>
            <person name="Rolshausen P.E."/>
            <person name="Baumgartner K."/>
        </authorList>
    </citation>
    <scope>NUCLEOTIDE SEQUENCE [LARGE SCALE GENOMIC DNA]</scope>
    <source>
        <strain evidence="1">DS831</strain>
    </source>
</reference>
<reference evidence="1 2" key="1">
    <citation type="submission" date="2015-03" db="EMBL/GenBank/DDBJ databases">
        <authorList>
            <person name="Morales-Cruz A."/>
            <person name="Amrine K.C."/>
            <person name="Cantu D."/>
        </authorList>
    </citation>
    <scope>NUCLEOTIDE SEQUENCE [LARGE SCALE GENOMIC DNA]</scope>
    <source>
        <strain evidence="1">DS831</strain>
    </source>
</reference>
<evidence type="ECO:0000313" key="2">
    <source>
        <dbReference type="Proteomes" id="UP000034182"/>
    </source>
</evidence>
<gene>
    <name evidence="1" type="ORF">UCDDS831_g02458</name>
</gene>
<accession>A0A0G2H6X1</accession>
<dbReference type="AlphaFoldDB" id="A0A0G2H6X1"/>
<comment type="caution">
    <text evidence="1">The sequence shown here is derived from an EMBL/GenBank/DDBJ whole genome shotgun (WGS) entry which is preliminary data.</text>
</comment>
<name>A0A0G2H6X1_9PEZI</name>
<sequence length="372" mass="43014">MPVAPPLPQNPSEAFHSLVRRFFTQSAHQPSNNEEAAIFFLFDVYNELVHDPKTYDKTSMTPEEWVKLSKALYRAKSSELAVFVKIANQIFSLGYDISSRSLIINCPSETQQRFSYYLTLTIDEQLHMSQHRQPAHVDRIGEYDPNDNFPQRQTAIGVAPYWTAQGDRMYTVRTPSIIMHDYDTDPRRPFYPLIIEVNDASKQIDDAAFARDYLLGHDDRPSLFLSITLWLEDDARERVGTFSLWRSRVLPNQAPPVGGYWPFGTEYEPECLVQNRRFTAAGGNADAGDGAIFLSFEQLSARCQDSARAEPAGTREREYLDDGITISFERLSHIWQLARDKENYVESREFLMWEEERWEDIHGAMDLYADLW</sequence>
<dbReference type="EMBL" id="LAQI01000059">
    <property type="protein sequence ID" value="KKY24415.1"/>
    <property type="molecule type" value="Genomic_DNA"/>
</dbReference>